<evidence type="ECO:0000256" key="15">
    <source>
        <dbReference type="ARBA" id="ARBA00025738"/>
    </source>
</evidence>
<evidence type="ECO:0000256" key="8">
    <source>
        <dbReference type="ARBA" id="ARBA00022729"/>
    </source>
</evidence>
<keyword evidence="7 18" id="KW-0479">Metal-binding</keyword>
<evidence type="ECO:0000256" key="5">
    <source>
        <dbReference type="ARBA" id="ARBA00022525"/>
    </source>
</evidence>
<dbReference type="EMBL" id="AK416757">
    <property type="protein sequence ID" value="BAM69098.1"/>
    <property type="molecule type" value="mRNA"/>
</dbReference>
<evidence type="ECO:0000256" key="18">
    <source>
        <dbReference type="PIRSR" id="PIRSR609283-1"/>
    </source>
</evidence>
<dbReference type="InterPro" id="IPR036258">
    <property type="entry name" value="Apyrase_sf"/>
</dbReference>
<evidence type="ECO:0000313" key="20">
    <source>
        <dbReference type="EMBL" id="BAM69098.1"/>
    </source>
</evidence>
<dbReference type="InterPro" id="IPR009283">
    <property type="entry name" value="Apyrase"/>
</dbReference>
<accession>L0MXQ6</accession>
<dbReference type="AlphaFoldDB" id="L0MXQ6"/>
<keyword evidence="10" id="KW-0378">Hydrolase</keyword>
<dbReference type="SUPFAM" id="SSF101887">
    <property type="entry name" value="Apyrase"/>
    <property type="match status" value="1"/>
</dbReference>
<dbReference type="GO" id="GO:0090729">
    <property type="term" value="F:toxin activity"/>
    <property type="evidence" value="ECO:0007669"/>
    <property type="project" value="UniProtKB-KW"/>
</dbReference>
<dbReference type="GO" id="GO:0004050">
    <property type="term" value="F:apyrase activity"/>
    <property type="evidence" value="ECO:0007669"/>
    <property type="project" value="UniProtKB-EC"/>
</dbReference>
<evidence type="ECO:0000256" key="13">
    <source>
        <dbReference type="ARBA" id="ARBA00023180"/>
    </source>
</evidence>
<evidence type="ECO:0000256" key="6">
    <source>
        <dbReference type="ARBA" id="ARBA00022656"/>
    </source>
</evidence>
<proteinExistence type="evidence at transcript level"/>
<evidence type="ECO:0000256" key="19">
    <source>
        <dbReference type="SAM" id="SignalP"/>
    </source>
</evidence>
<evidence type="ECO:0000256" key="1">
    <source>
        <dbReference type="ARBA" id="ARBA00001913"/>
    </source>
</evidence>
<feature type="binding site" evidence="18">
    <location>
        <position position="141"/>
    </location>
    <ligand>
        <name>Ca(2+)</name>
        <dbReference type="ChEBI" id="CHEBI:29108"/>
    </ligand>
</feature>
<dbReference type="GO" id="GO:0005576">
    <property type="term" value="C:extracellular region"/>
    <property type="evidence" value="ECO:0007669"/>
    <property type="project" value="UniProtKB-SubCell"/>
</dbReference>
<evidence type="ECO:0000256" key="17">
    <source>
        <dbReference type="ARBA" id="ARBA00074431"/>
    </source>
</evidence>
<dbReference type="PANTHER" id="PTHR13023">
    <property type="entry name" value="APYRASE"/>
    <property type="match status" value="1"/>
</dbReference>
<dbReference type="FunFam" id="2.120.10.100:FF:000001">
    <property type="entry name" value="Soluble calcium-activated nucleotidase 1"/>
    <property type="match status" value="1"/>
</dbReference>
<evidence type="ECO:0000256" key="12">
    <source>
        <dbReference type="ARBA" id="ARBA00022840"/>
    </source>
</evidence>
<reference evidence="20" key="1">
    <citation type="journal article" date="2013" name="Infect. Genet. Evol.">
        <title>Analysis of salivary gland transcripts of the sand fly Lutzomyia ayacuchensis, a vector of Andean-type cutaneous leishmaniasis.</title>
        <authorList>
            <person name="Kato H."/>
            <person name="Jochim R.C."/>
            <person name="Gomez E.A."/>
            <person name="Uezato H."/>
            <person name="Mimori T."/>
            <person name="Korenaga M."/>
            <person name="Sakurai T."/>
            <person name="Katakura K."/>
            <person name="Valenzuela J.G."/>
            <person name="Hashiguchi Y."/>
        </authorList>
    </citation>
    <scope>NUCLEOTIDE SEQUENCE</scope>
    <source>
        <tissue evidence="20">Salivary gland</tissue>
    </source>
</reference>
<dbReference type="Pfam" id="PF06079">
    <property type="entry name" value="Apyrase"/>
    <property type="match status" value="1"/>
</dbReference>
<evidence type="ECO:0000256" key="14">
    <source>
        <dbReference type="ARBA" id="ARBA00023240"/>
    </source>
</evidence>
<dbReference type="GO" id="GO:0030166">
    <property type="term" value="P:proteoglycan biosynthetic process"/>
    <property type="evidence" value="ECO:0007669"/>
    <property type="project" value="TreeGrafter"/>
</dbReference>
<sequence length="345" mass="39454">MLLKLWIFTMATFLLVQVSKSAPPGVEWYHFGLIADMDKKSISPSDRNTFNSILKIDELRHNTRTGRYNFVISRVKKPVSTRFGYKGRGAELSEILIFNKQLYTFDDKTGIVFRMTKDGKLIPWVVLANGDGKQPDGFKAEWATVKNDKIYVGSTGITFKDEKGNANTQSLWVKEITKDGSVTSHDWSQKYKKIREAMKLPEQGFVWHEAVIWSQIRKEWIFLPRKCSHLAFTPSSEEASGCNLIITADEKFQNIKVIPVRDHPAEIASGFPAFKFIPGTNNEKLLALRTIEQGEKIATYAVVIDMEGNVLMPERKLYDEKYEGVAFFGGVRKNKFRLKKLNLKK</sequence>
<keyword evidence="8 19" id="KW-0732">Signal</keyword>
<dbReference type="GO" id="GO:0005509">
    <property type="term" value="F:calcium ion binding"/>
    <property type="evidence" value="ECO:0007669"/>
    <property type="project" value="InterPro"/>
</dbReference>
<dbReference type="GO" id="GO:0004382">
    <property type="term" value="F:GDP phosphatase activity"/>
    <property type="evidence" value="ECO:0007669"/>
    <property type="project" value="TreeGrafter"/>
</dbReference>
<feature type="binding site" evidence="18">
    <location>
        <position position="94"/>
    </location>
    <ligand>
        <name>Ca(2+)</name>
        <dbReference type="ChEBI" id="CHEBI:29108"/>
    </ligand>
</feature>
<comment type="similarity">
    <text evidence="15">Belongs to the apyrase family.</text>
</comment>
<keyword evidence="14" id="KW-1199">Hemostasis impairing toxin</keyword>
<keyword evidence="6" id="KW-0800">Toxin</keyword>
<evidence type="ECO:0000256" key="7">
    <source>
        <dbReference type="ARBA" id="ARBA00022723"/>
    </source>
</evidence>
<comment type="catalytic activity">
    <reaction evidence="16">
        <text>a ribonucleoside 5'-triphosphate + 2 H2O = a ribonucleoside 5'-phosphate + 2 phosphate + 2 H(+)</text>
        <dbReference type="Rhea" id="RHEA:36795"/>
        <dbReference type="ChEBI" id="CHEBI:15377"/>
        <dbReference type="ChEBI" id="CHEBI:15378"/>
        <dbReference type="ChEBI" id="CHEBI:43474"/>
        <dbReference type="ChEBI" id="CHEBI:58043"/>
        <dbReference type="ChEBI" id="CHEBI:61557"/>
        <dbReference type="EC" id="3.6.1.5"/>
    </reaction>
    <physiologicalReaction direction="left-to-right" evidence="16">
        <dbReference type="Rhea" id="RHEA:36796"/>
    </physiologicalReaction>
</comment>
<feature type="chain" id="PRO_5003946330" description="Apyrase" evidence="19">
    <location>
        <begin position="22"/>
        <end position="345"/>
    </location>
</feature>
<keyword evidence="5" id="KW-0964">Secreted</keyword>
<dbReference type="GO" id="GO:0005524">
    <property type="term" value="F:ATP binding"/>
    <property type="evidence" value="ECO:0007669"/>
    <property type="project" value="UniProtKB-KW"/>
</dbReference>
<comment type="cofactor">
    <cofactor evidence="1 18">
        <name>Ca(2+)</name>
        <dbReference type="ChEBI" id="CHEBI:29108"/>
    </cofactor>
</comment>
<evidence type="ECO:0000256" key="9">
    <source>
        <dbReference type="ARBA" id="ARBA00022741"/>
    </source>
</evidence>
<keyword evidence="4" id="KW-1201">Platelet aggregation inhibiting toxin</keyword>
<evidence type="ECO:0000256" key="2">
    <source>
        <dbReference type="ARBA" id="ARBA00004613"/>
    </source>
</evidence>
<name>L0MXQ6_LUTAY</name>
<dbReference type="GO" id="GO:0045134">
    <property type="term" value="F:UDP phosphatase activity"/>
    <property type="evidence" value="ECO:0007669"/>
    <property type="project" value="TreeGrafter"/>
</dbReference>
<organism evidence="20">
    <name type="scientific">Lutzomyia ayacuchensis</name>
    <name type="common">Sand fly</name>
    <dbReference type="NCBI Taxonomy" id="252632"/>
    <lineage>
        <taxon>Eukaryota</taxon>
        <taxon>Metazoa</taxon>
        <taxon>Ecdysozoa</taxon>
        <taxon>Arthropoda</taxon>
        <taxon>Hexapoda</taxon>
        <taxon>Insecta</taxon>
        <taxon>Pterygota</taxon>
        <taxon>Neoptera</taxon>
        <taxon>Endopterygota</taxon>
        <taxon>Diptera</taxon>
        <taxon>Nematocera</taxon>
        <taxon>Psychodoidea</taxon>
        <taxon>Psychodidae</taxon>
        <taxon>Lutzomyia</taxon>
        <taxon>Helcocyrtomyia</taxon>
    </lineage>
</organism>
<dbReference type="Gene3D" id="2.120.10.100">
    <property type="entry name" value="Apyrase"/>
    <property type="match status" value="1"/>
</dbReference>
<evidence type="ECO:0000256" key="16">
    <source>
        <dbReference type="ARBA" id="ARBA00047297"/>
    </source>
</evidence>
<keyword evidence="12" id="KW-0067">ATP-binding</keyword>
<evidence type="ECO:0000256" key="4">
    <source>
        <dbReference type="ARBA" id="ARBA00022442"/>
    </source>
</evidence>
<feature type="binding site" evidence="18">
    <location>
        <position position="209"/>
    </location>
    <ligand>
        <name>Ca(2+)</name>
        <dbReference type="ChEBI" id="CHEBI:29108"/>
    </ligand>
</feature>
<feature type="signal peptide" evidence="19">
    <location>
        <begin position="1"/>
        <end position="21"/>
    </location>
</feature>
<keyword evidence="13" id="KW-0325">Glycoprotein</keyword>
<keyword evidence="9" id="KW-0547">Nucleotide-binding</keyword>
<feature type="binding site" evidence="18">
    <location>
        <position position="93"/>
    </location>
    <ligand>
        <name>Ca(2+)</name>
        <dbReference type="ChEBI" id="CHEBI:29108"/>
    </ligand>
</feature>
<evidence type="ECO:0000256" key="11">
    <source>
        <dbReference type="ARBA" id="ARBA00022837"/>
    </source>
</evidence>
<keyword evidence="11 18" id="KW-0106">Calcium</keyword>
<dbReference type="PANTHER" id="PTHR13023:SF3">
    <property type="entry name" value="SOLUBLE CALCIUM-ACTIVATED NUCLEOTIDASE 1"/>
    <property type="match status" value="1"/>
</dbReference>
<evidence type="ECO:0000256" key="10">
    <source>
        <dbReference type="ARBA" id="ARBA00022801"/>
    </source>
</evidence>
<dbReference type="EC" id="3.6.1.5" evidence="3"/>
<protein>
    <recommendedName>
        <fullName evidence="17">Apyrase</fullName>
        <ecNumber evidence="3">3.6.1.5</ecNumber>
    </recommendedName>
</protein>
<comment type="subcellular location">
    <subcellularLocation>
        <location evidence="2">Secreted</location>
    </subcellularLocation>
</comment>
<feature type="binding site" evidence="18">
    <location>
        <position position="323"/>
    </location>
    <ligand>
        <name>Ca(2+)</name>
        <dbReference type="ChEBI" id="CHEBI:29108"/>
    </ligand>
</feature>
<evidence type="ECO:0000256" key="3">
    <source>
        <dbReference type="ARBA" id="ARBA00012148"/>
    </source>
</evidence>